<sequence>MVNRPININLYYPIRTFFTILSTTPHVHQAKVLKYTLNENSLFLQLVIWGIWLIFSFWGCLLFLS</sequence>
<name>A0ABX9KNB5_9BACI</name>
<organism evidence="2 3">
    <name type="scientific">Bacillus clarus</name>
    <dbReference type="NCBI Taxonomy" id="2338372"/>
    <lineage>
        <taxon>Bacteria</taxon>
        <taxon>Bacillati</taxon>
        <taxon>Bacillota</taxon>
        <taxon>Bacilli</taxon>
        <taxon>Bacillales</taxon>
        <taxon>Bacillaceae</taxon>
        <taxon>Bacillus</taxon>
        <taxon>Bacillus cereus group</taxon>
    </lineage>
</organism>
<feature type="transmembrane region" description="Helical" evidence="1">
    <location>
        <begin position="42"/>
        <end position="64"/>
    </location>
</feature>
<keyword evidence="1" id="KW-1133">Transmembrane helix</keyword>
<dbReference type="EMBL" id="QVOD01000069">
    <property type="protein sequence ID" value="RFT62406.1"/>
    <property type="molecule type" value="Genomic_DNA"/>
</dbReference>
<proteinExistence type="predicted"/>
<dbReference type="Proteomes" id="UP000264294">
    <property type="component" value="Unassembled WGS sequence"/>
</dbReference>
<comment type="caution">
    <text evidence="2">The sequence shown here is derived from an EMBL/GenBank/DDBJ whole genome shotgun (WGS) entry which is preliminary data.</text>
</comment>
<keyword evidence="3" id="KW-1185">Reference proteome</keyword>
<keyword evidence="1" id="KW-0472">Membrane</keyword>
<accession>A0ABX9KNB5</accession>
<evidence type="ECO:0000256" key="1">
    <source>
        <dbReference type="SAM" id="Phobius"/>
    </source>
</evidence>
<evidence type="ECO:0000313" key="2">
    <source>
        <dbReference type="EMBL" id="RFT62406.1"/>
    </source>
</evidence>
<protein>
    <submittedName>
        <fullName evidence="2">Uncharacterized protein</fullName>
    </submittedName>
</protein>
<gene>
    <name evidence="2" type="ORF">D0U04_28060</name>
</gene>
<keyword evidence="1" id="KW-0812">Transmembrane</keyword>
<evidence type="ECO:0000313" key="3">
    <source>
        <dbReference type="Proteomes" id="UP000264294"/>
    </source>
</evidence>
<reference evidence="2 3" key="1">
    <citation type="submission" date="2018-08" db="EMBL/GenBank/DDBJ databases">
        <title>Bacillus clarus sp. nov. strain PS00077A.</title>
        <authorList>
            <person name="Mendez Acevedo M."/>
            <person name="Carroll L."/>
            <person name="Mukherjee M."/>
            <person name="Wiedmann M."/>
            <person name="Kovac J."/>
        </authorList>
    </citation>
    <scope>NUCLEOTIDE SEQUENCE [LARGE SCALE GENOMIC DNA]</scope>
    <source>
        <strain evidence="2 3">PS00077A</strain>
    </source>
</reference>